<dbReference type="GO" id="GO:0046872">
    <property type="term" value="F:metal ion binding"/>
    <property type="evidence" value="ECO:0007669"/>
    <property type="project" value="UniProtKB-KW"/>
</dbReference>
<feature type="binding site" evidence="18">
    <location>
        <position position="277"/>
    </location>
    <ligand>
        <name>Zn(2+)</name>
        <dbReference type="ChEBI" id="CHEBI:29105"/>
    </ligand>
</feature>
<dbReference type="InterPro" id="IPR030963">
    <property type="entry name" value="DHQ_synth_fam"/>
</dbReference>
<dbReference type="GO" id="GO:0009423">
    <property type="term" value="P:chorismate biosynthetic process"/>
    <property type="evidence" value="ECO:0007669"/>
    <property type="project" value="UniProtKB-UniRule"/>
</dbReference>
<dbReference type="GO" id="GO:0003856">
    <property type="term" value="F:3-dehydroquinate synthase activity"/>
    <property type="evidence" value="ECO:0007669"/>
    <property type="project" value="UniProtKB-UniRule"/>
</dbReference>
<evidence type="ECO:0000256" key="10">
    <source>
        <dbReference type="ARBA" id="ARBA00022605"/>
    </source>
</evidence>
<keyword evidence="17 18" id="KW-0170">Cobalt</keyword>
<dbReference type="Pfam" id="PF01761">
    <property type="entry name" value="DHQ_synthase"/>
    <property type="match status" value="1"/>
</dbReference>
<evidence type="ECO:0000256" key="2">
    <source>
        <dbReference type="ARBA" id="ARBA00001911"/>
    </source>
</evidence>
<comment type="subcellular location">
    <subcellularLocation>
        <location evidence="4 18">Cytoplasm</location>
    </subcellularLocation>
</comment>
<dbReference type="Proteomes" id="UP000325797">
    <property type="component" value="Chromosome"/>
</dbReference>
<evidence type="ECO:0000256" key="15">
    <source>
        <dbReference type="ARBA" id="ARBA00023141"/>
    </source>
</evidence>
<evidence type="ECO:0000256" key="13">
    <source>
        <dbReference type="ARBA" id="ARBA00022833"/>
    </source>
</evidence>
<keyword evidence="10 18" id="KW-0028">Amino-acid biosynthesis</keyword>
<evidence type="ECO:0000256" key="17">
    <source>
        <dbReference type="ARBA" id="ARBA00023285"/>
    </source>
</evidence>
<dbReference type="HAMAP" id="MF_00110">
    <property type="entry name" value="DHQ_synthase"/>
    <property type="match status" value="1"/>
</dbReference>
<feature type="binding site" evidence="18">
    <location>
        <begin position="117"/>
        <end position="121"/>
    </location>
    <ligand>
        <name>NAD(+)</name>
        <dbReference type="ChEBI" id="CHEBI:57540"/>
    </ligand>
</feature>
<comment type="cofactor">
    <cofactor evidence="2 18">
        <name>NAD(+)</name>
        <dbReference type="ChEBI" id="CHEBI:57540"/>
    </cofactor>
</comment>
<feature type="binding site" evidence="18">
    <location>
        <position position="196"/>
    </location>
    <ligand>
        <name>Zn(2+)</name>
        <dbReference type="ChEBI" id="CHEBI:29105"/>
    </ligand>
</feature>
<evidence type="ECO:0000259" key="20">
    <source>
        <dbReference type="Pfam" id="PF24621"/>
    </source>
</evidence>
<feature type="domain" description="3-dehydroquinate synthase N-terminal" evidence="19">
    <location>
        <begin position="79"/>
        <end position="190"/>
    </location>
</feature>
<evidence type="ECO:0000256" key="12">
    <source>
        <dbReference type="ARBA" id="ARBA00022741"/>
    </source>
</evidence>
<keyword evidence="14 18" id="KW-0520">NAD</keyword>
<keyword evidence="16 18" id="KW-0456">Lyase</keyword>
<dbReference type="GO" id="GO:0005737">
    <property type="term" value="C:cytoplasm"/>
    <property type="evidence" value="ECO:0007669"/>
    <property type="project" value="UniProtKB-SubCell"/>
</dbReference>
<evidence type="ECO:0000256" key="1">
    <source>
        <dbReference type="ARBA" id="ARBA00001393"/>
    </source>
</evidence>
<sequence length="378" mass="40365">MNVTASGPATEIGRLAVDLGSRRYEILVGGGLIARAGSLVLPLLKNRRVLIVTDATVGRLYLEELVHSLEAAGIRQDSIVLPPGEATKDFRHLEELCSRLLEARIERNQMILALGGGVIGDITGFAASIVLRGVDFIQIPTTLLAQVDSSVGGKTGINTAQGKNLVGSFYQPRLVLADIDALDSLPRRELLAGYAEVVKYGLINDPAFFSWLETHGADLVEGDTAARRQAVMTSCAAKAAVVAADEREADQRALLNLGHTFGHALEAECGYTDELLHGEAVAIGMVMAFELSAMLGLSPPEDTARLVRHLAAVGLPTSPAAIGRDFDADRLIHHMQQDKKVKDGRLTFVLARGIGRAFVSREVEPAQLEALLARSLAA</sequence>
<protein>
    <recommendedName>
        <fullName evidence="8 18">3-dehydroquinate synthase</fullName>
        <shortName evidence="18">DHQS</shortName>
        <ecNumber evidence="7 18">4.2.3.4</ecNumber>
    </recommendedName>
</protein>
<evidence type="ECO:0000256" key="4">
    <source>
        <dbReference type="ARBA" id="ARBA00004496"/>
    </source>
</evidence>
<dbReference type="GO" id="GO:0009073">
    <property type="term" value="P:aromatic amino acid family biosynthetic process"/>
    <property type="evidence" value="ECO:0007669"/>
    <property type="project" value="UniProtKB-KW"/>
</dbReference>
<dbReference type="NCBIfam" id="TIGR01357">
    <property type="entry name" value="aroB"/>
    <property type="match status" value="1"/>
</dbReference>
<comment type="cofactor">
    <cofactor evidence="18">
        <name>Co(2+)</name>
        <dbReference type="ChEBI" id="CHEBI:48828"/>
    </cofactor>
    <cofactor evidence="18">
        <name>Zn(2+)</name>
        <dbReference type="ChEBI" id="CHEBI:29105"/>
    </cofactor>
    <text evidence="18">Binds 1 divalent metal cation per subunit. Can use either Co(2+) or Zn(2+).</text>
</comment>
<evidence type="ECO:0000256" key="7">
    <source>
        <dbReference type="ARBA" id="ARBA00013031"/>
    </source>
</evidence>
<dbReference type="GO" id="GO:0008652">
    <property type="term" value="P:amino acid biosynthetic process"/>
    <property type="evidence" value="ECO:0007669"/>
    <property type="project" value="UniProtKB-KW"/>
</dbReference>
<dbReference type="PIRSF" id="PIRSF001455">
    <property type="entry name" value="DHQ_synth"/>
    <property type="match status" value="1"/>
</dbReference>
<accession>A0A5J6N4G6</accession>
<comment type="catalytic activity">
    <reaction evidence="1 18">
        <text>7-phospho-2-dehydro-3-deoxy-D-arabino-heptonate = 3-dehydroquinate + phosphate</text>
        <dbReference type="Rhea" id="RHEA:21968"/>
        <dbReference type="ChEBI" id="CHEBI:32364"/>
        <dbReference type="ChEBI" id="CHEBI:43474"/>
        <dbReference type="ChEBI" id="CHEBI:58394"/>
        <dbReference type="EC" id="4.2.3.4"/>
    </reaction>
</comment>
<keyword evidence="11 18" id="KW-0479">Metal-binding</keyword>
<comment type="pathway">
    <text evidence="5 18">Metabolic intermediate biosynthesis; chorismate biosynthesis; chorismate from D-erythrose 4-phosphate and phosphoenolpyruvate: step 2/7.</text>
</comment>
<dbReference type="Pfam" id="PF24621">
    <property type="entry name" value="DHQS_C"/>
    <property type="match status" value="1"/>
</dbReference>
<dbReference type="RefSeq" id="WP_151119613.1">
    <property type="nucleotide sequence ID" value="NZ_CP042582.1"/>
</dbReference>
<dbReference type="FunFam" id="3.40.50.1970:FF:000001">
    <property type="entry name" value="3-dehydroquinate synthase"/>
    <property type="match status" value="1"/>
</dbReference>
<organism evidence="21 22">
    <name type="scientific">Hypericibacter adhaerens</name>
    <dbReference type="NCBI Taxonomy" id="2602016"/>
    <lineage>
        <taxon>Bacteria</taxon>
        <taxon>Pseudomonadati</taxon>
        <taxon>Pseudomonadota</taxon>
        <taxon>Alphaproteobacteria</taxon>
        <taxon>Rhodospirillales</taxon>
        <taxon>Dongiaceae</taxon>
        <taxon>Hypericibacter</taxon>
    </lineage>
</organism>
<feature type="domain" description="3-dehydroquinate synthase C-terminal" evidence="20">
    <location>
        <begin position="193"/>
        <end position="341"/>
    </location>
</feature>
<dbReference type="InterPro" id="IPR050071">
    <property type="entry name" value="Dehydroquinate_synthase"/>
</dbReference>
<dbReference type="Gene3D" id="3.40.50.1970">
    <property type="match status" value="1"/>
</dbReference>
<evidence type="ECO:0000256" key="3">
    <source>
        <dbReference type="ARBA" id="ARBA00003485"/>
    </source>
</evidence>
<evidence type="ECO:0000256" key="11">
    <source>
        <dbReference type="ARBA" id="ARBA00022723"/>
    </source>
</evidence>
<comment type="caution">
    <text evidence="18">Lacks conserved residue(s) required for the propagation of feature annotation.</text>
</comment>
<evidence type="ECO:0000256" key="16">
    <source>
        <dbReference type="ARBA" id="ARBA00023239"/>
    </source>
</evidence>
<dbReference type="PANTHER" id="PTHR43622:SF7">
    <property type="entry name" value="3-DEHYDROQUINATE SYNTHASE, CHLOROPLASTIC"/>
    <property type="match status" value="1"/>
</dbReference>
<dbReference type="Gene3D" id="1.20.1090.10">
    <property type="entry name" value="Dehydroquinate synthase-like - alpha domain"/>
    <property type="match status" value="1"/>
</dbReference>
<evidence type="ECO:0000313" key="22">
    <source>
        <dbReference type="Proteomes" id="UP000325797"/>
    </source>
</evidence>
<name>A0A5J6N4G6_9PROT</name>
<reference evidence="21 22" key="1">
    <citation type="submission" date="2019-08" db="EMBL/GenBank/DDBJ databases">
        <title>Hyperibacter terrae gen. nov., sp. nov. and Hyperibacter viscosus sp. nov., two new members in the family Rhodospirillaceae isolated from the rhizosphere of Hypericum perforatum.</title>
        <authorList>
            <person name="Noviana Z."/>
        </authorList>
    </citation>
    <scope>NUCLEOTIDE SEQUENCE [LARGE SCALE GENOMIC DNA]</scope>
    <source>
        <strain evidence="21 22">R5959</strain>
    </source>
</reference>
<feature type="binding site" evidence="18">
    <location>
        <begin position="141"/>
        <end position="142"/>
    </location>
    <ligand>
        <name>NAD(+)</name>
        <dbReference type="ChEBI" id="CHEBI:57540"/>
    </ligand>
</feature>
<evidence type="ECO:0000256" key="8">
    <source>
        <dbReference type="ARBA" id="ARBA00017684"/>
    </source>
</evidence>
<evidence type="ECO:0000256" key="5">
    <source>
        <dbReference type="ARBA" id="ARBA00004661"/>
    </source>
</evidence>
<evidence type="ECO:0000259" key="19">
    <source>
        <dbReference type="Pfam" id="PF01761"/>
    </source>
</evidence>
<proteinExistence type="inferred from homology"/>
<dbReference type="GO" id="GO:0000166">
    <property type="term" value="F:nucleotide binding"/>
    <property type="evidence" value="ECO:0007669"/>
    <property type="project" value="UniProtKB-KW"/>
</dbReference>
<evidence type="ECO:0000256" key="9">
    <source>
        <dbReference type="ARBA" id="ARBA00022490"/>
    </source>
</evidence>
<comment type="similarity">
    <text evidence="6 18">Belongs to the sugar phosphate cyclases superfamily. Dehydroquinate synthase family.</text>
</comment>
<dbReference type="PANTHER" id="PTHR43622">
    <property type="entry name" value="3-DEHYDROQUINATE SYNTHASE"/>
    <property type="match status" value="1"/>
</dbReference>
<dbReference type="UniPathway" id="UPA00053">
    <property type="reaction ID" value="UER00085"/>
</dbReference>
<keyword evidence="15 18" id="KW-0057">Aromatic amino acid biosynthesis</keyword>
<dbReference type="EMBL" id="CP042582">
    <property type="protein sequence ID" value="QEX24324.1"/>
    <property type="molecule type" value="Genomic_DNA"/>
</dbReference>
<dbReference type="AlphaFoldDB" id="A0A5J6N4G6"/>
<dbReference type="CDD" id="cd08195">
    <property type="entry name" value="DHQS"/>
    <property type="match status" value="1"/>
</dbReference>
<dbReference type="InterPro" id="IPR056179">
    <property type="entry name" value="DHQS_C"/>
</dbReference>
<dbReference type="OrthoDB" id="9806583at2"/>
<evidence type="ECO:0000256" key="14">
    <source>
        <dbReference type="ARBA" id="ARBA00023027"/>
    </source>
</evidence>
<feature type="binding site" evidence="18">
    <location>
        <position position="154"/>
    </location>
    <ligand>
        <name>NAD(+)</name>
        <dbReference type="ChEBI" id="CHEBI:57540"/>
    </ligand>
</feature>
<dbReference type="InterPro" id="IPR030960">
    <property type="entry name" value="DHQS/DOIS_N"/>
</dbReference>
<evidence type="ECO:0000313" key="21">
    <source>
        <dbReference type="EMBL" id="QEX24324.1"/>
    </source>
</evidence>
<gene>
    <name evidence="18 21" type="primary">aroB</name>
    <name evidence="21" type="ORF">FRZ61_42650</name>
</gene>
<keyword evidence="22" id="KW-1185">Reference proteome</keyword>
<dbReference type="EC" id="4.2.3.4" evidence="7 18"/>
<keyword evidence="9 18" id="KW-0963">Cytoplasm</keyword>
<feature type="binding site" evidence="18">
    <location>
        <position position="259"/>
    </location>
    <ligand>
        <name>Zn(2+)</name>
        <dbReference type="ChEBI" id="CHEBI:29105"/>
    </ligand>
</feature>
<dbReference type="InterPro" id="IPR016037">
    <property type="entry name" value="DHQ_synth_AroB"/>
</dbReference>
<comment type="function">
    <text evidence="3 18">Catalyzes the conversion of 3-deoxy-D-arabino-heptulosonate 7-phosphate (DAHP) to dehydroquinate (DHQ).</text>
</comment>
<keyword evidence="12 18" id="KW-0547">Nucleotide-binding</keyword>
<feature type="binding site" evidence="18">
    <location>
        <position position="163"/>
    </location>
    <ligand>
        <name>NAD(+)</name>
        <dbReference type="ChEBI" id="CHEBI:57540"/>
    </ligand>
</feature>
<evidence type="ECO:0000256" key="6">
    <source>
        <dbReference type="ARBA" id="ARBA00005412"/>
    </source>
</evidence>
<keyword evidence="13 18" id="KW-0862">Zinc</keyword>
<dbReference type="KEGG" id="hadh:FRZ61_42650"/>
<dbReference type="SUPFAM" id="SSF56796">
    <property type="entry name" value="Dehydroquinate synthase-like"/>
    <property type="match status" value="1"/>
</dbReference>
<evidence type="ECO:0000256" key="18">
    <source>
        <dbReference type="HAMAP-Rule" id="MF_00110"/>
    </source>
</evidence>